<comment type="function">
    <text evidence="1 11">Catalyzes the reversible adenylation of nicotinate mononucleotide (NaMN) to nicotinic acid adenine dinucleotide (NaAD).</text>
</comment>
<dbReference type="InterPro" id="IPR014729">
    <property type="entry name" value="Rossmann-like_a/b/a_fold"/>
</dbReference>
<protein>
    <recommendedName>
        <fullName evidence="11">Probable nicotinate-nucleotide adenylyltransferase</fullName>
        <ecNumber evidence="11">2.7.7.18</ecNumber>
    </recommendedName>
    <alternativeName>
        <fullName evidence="11">Deamido-NAD(+) diphosphorylase</fullName>
    </alternativeName>
    <alternativeName>
        <fullName evidence="11">Deamido-NAD(+) pyrophosphorylase</fullName>
    </alternativeName>
    <alternativeName>
        <fullName evidence="11">Nicotinate mononucleotide adenylyltransferase</fullName>
        <shortName evidence="11">NaMN adenylyltransferase</shortName>
    </alternativeName>
</protein>
<proteinExistence type="inferred from homology"/>
<accession>A0A7W2M3M4</accession>
<comment type="catalytic activity">
    <reaction evidence="10 11">
        <text>nicotinate beta-D-ribonucleotide + ATP + H(+) = deamido-NAD(+) + diphosphate</text>
        <dbReference type="Rhea" id="RHEA:22860"/>
        <dbReference type="ChEBI" id="CHEBI:15378"/>
        <dbReference type="ChEBI" id="CHEBI:30616"/>
        <dbReference type="ChEBI" id="CHEBI:33019"/>
        <dbReference type="ChEBI" id="CHEBI:57502"/>
        <dbReference type="ChEBI" id="CHEBI:58437"/>
        <dbReference type="EC" id="2.7.7.18"/>
    </reaction>
</comment>
<gene>
    <name evidence="11" type="primary">nadD</name>
    <name evidence="13" type="ORF">H3Z82_05110</name>
</gene>
<evidence type="ECO:0000256" key="4">
    <source>
        <dbReference type="ARBA" id="ARBA00022642"/>
    </source>
</evidence>
<dbReference type="UniPathway" id="UPA00253">
    <property type="reaction ID" value="UER00332"/>
</dbReference>
<evidence type="ECO:0000256" key="1">
    <source>
        <dbReference type="ARBA" id="ARBA00002324"/>
    </source>
</evidence>
<evidence type="ECO:0000256" key="11">
    <source>
        <dbReference type="HAMAP-Rule" id="MF_00244"/>
    </source>
</evidence>
<feature type="domain" description="Cytidyltransferase-like" evidence="12">
    <location>
        <begin position="5"/>
        <end position="165"/>
    </location>
</feature>
<name>A0A7W2M3M4_9FLAO</name>
<keyword evidence="14" id="KW-1185">Reference proteome</keyword>
<sequence length="192" mass="22717">MKIGLYFGTFNPIHIGHLIIANHMAEHSNLDQVWFVVTPQSPFKVKASLLDNHDRFEMVYRATADYPKLRANDIEFGMPQPNYTINTLTYLLEKFPMHEFALIMGEDNLKSLHKWKNYELILANHHIYVYPRISEGKVETQFDEHPKIHRVEAPIMELSSTFIRKSIKANKNVKPMLPEHVWEYVDEMNFYR</sequence>
<keyword evidence="5 11" id="KW-0808">Transferase</keyword>
<evidence type="ECO:0000256" key="7">
    <source>
        <dbReference type="ARBA" id="ARBA00022741"/>
    </source>
</evidence>
<dbReference type="NCBIfam" id="TIGR00125">
    <property type="entry name" value="cyt_tran_rel"/>
    <property type="match status" value="1"/>
</dbReference>
<keyword evidence="8 11" id="KW-0067">ATP-binding</keyword>
<dbReference type="HAMAP" id="MF_00244">
    <property type="entry name" value="NaMN_adenylyltr"/>
    <property type="match status" value="1"/>
</dbReference>
<dbReference type="SUPFAM" id="SSF52374">
    <property type="entry name" value="Nucleotidylyl transferase"/>
    <property type="match status" value="1"/>
</dbReference>
<dbReference type="InterPro" id="IPR004821">
    <property type="entry name" value="Cyt_trans-like"/>
</dbReference>
<dbReference type="EC" id="2.7.7.18" evidence="11"/>
<dbReference type="InterPro" id="IPR005248">
    <property type="entry name" value="NadD/NMNAT"/>
</dbReference>
<keyword evidence="4 11" id="KW-0662">Pyridine nucleotide biosynthesis</keyword>
<evidence type="ECO:0000256" key="8">
    <source>
        <dbReference type="ARBA" id="ARBA00022840"/>
    </source>
</evidence>
<comment type="similarity">
    <text evidence="3 11">Belongs to the NadD family.</text>
</comment>
<evidence type="ECO:0000256" key="6">
    <source>
        <dbReference type="ARBA" id="ARBA00022695"/>
    </source>
</evidence>
<evidence type="ECO:0000313" key="14">
    <source>
        <dbReference type="Proteomes" id="UP000541857"/>
    </source>
</evidence>
<keyword evidence="7 11" id="KW-0547">Nucleotide-binding</keyword>
<comment type="caution">
    <text evidence="13">The sequence shown here is derived from an EMBL/GenBank/DDBJ whole genome shotgun (WGS) entry which is preliminary data.</text>
</comment>
<keyword evidence="6 11" id="KW-0548">Nucleotidyltransferase</keyword>
<evidence type="ECO:0000256" key="10">
    <source>
        <dbReference type="ARBA" id="ARBA00048721"/>
    </source>
</evidence>
<dbReference type="AlphaFoldDB" id="A0A7W2M3M4"/>
<keyword evidence="9 11" id="KW-0520">NAD</keyword>
<dbReference type="EMBL" id="JACGLT010000003">
    <property type="protein sequence ID" value="MBA6152101.1"/>
    <property type="molecule type" value="Genomic_DNA"/>
</dbReference>
<dbReference type="CDD" id="cd02165">
    <property type="entry name" value="NMNAT"/>
    <property type="match status" value="1"/>
</dbReference>
<organism evidence="13 14">
    <name type="scientific">Gelidibacter maritimus</name>
    <dbReference type="NCBI Taxonomy" id="2761487"/>
    <lineage>
        <taxon>Bacteria</taxon>
        <taxon>Pseudomonadati</taxon>
        <taxon>Bacteroidota</taxon>
        <taxon>Flavobacteriia</taxon>
        <taxon>Flavobacteriales</taxon>
        <taxon>Flavobacteriaceae</taxon>
        <taxon>Gelidibacter</taxon>
    </lineage>
</organism>
<evidence type="ECO:0000256" key="5">
    <source>
        <dbReference type="ARBA" id="ARBA00022679"/>
    </source>
</evidence>
<dbReference type="GO" id="GO:0009435">
    <property type="term" value="P:NAD+ biosynthetic process"/>
    <property type="evidence" value="ECO:0007669"/>
    <property type="project" value="UniProtKB-UniRule"/>
</dbReference>
<reference evidence="13 14" key="1">
    <citation type="submission" date="2020-07" db="EMBL/GenBank/DDBJ databases">
        <title>Bacterium isolated from marine sediment.</title>
        <authorList>
            <person name="Shang D."/>
        </authorList>
    </citation>
    <scope>NUCLEOTIDE SEQUENCE [LARGE SCALE GENOMIC DNA]</scope>
    <source>
        <strain evidence="13 14">F6074</strain>
    </source>
</reference>
<evidence type="ECO:0000256" key="2">
    <source>
        <dbReference type="ARBA" id="ARBA00005019"/>
    </source>
</evidence>
<dbReference type="NCBIfam" id="TIGR00482">
    <property type="entry name" value="nicotinate (nicotinamide) nucleotide adenylyltransferase"/>
    <property type="match status" value="1"/>
</dbReference>
<dbReference type="Proteomes" id="UP000541857">
    <property type="component" value="Unassembled WGS sequence"/>
</dbReference>
<evidence type="ECO:0000259" key="12">
    <source>
        <dbReference type="Pfam" id="PF01467"/>
    </source>
</evidence>
<comment type="pathway">
    <text evidence="2 11">Cofactor biosynthesis; NAD(+) biosynthesis; deamido-NAD(+) from nicotinate D-ribonucleotide: step 1/1.</text>
</comment>
<dbReference type="GO" id="GO:0005524">
    <property type="term" value="F:ATP binding"/>
    <property type="evidence" value="ECO:0007669"/>
    <property type="project" value="UniProtKB-KW"/>
</dbReference>
<dbReference type="GO" id="GO:0004515">
    <property type="term" value="F:nicotinate-nucleotide adenylyltransferase activity"/>
    <property type="evidence" value="ECO:0007669"/>
    <property type="project" value="UniProtKB-UniRule"/>
</dbReference>
<evidence type="ECO:0000256" key="3">
    <source>
        <dbReference type="ARBA" id="ARBA00009014"/>
    </source>
</evidence>
<dbReference type="RefSeq" id="WP_182203251.1">
    <property type="nucleotide sequence ID" value="NZ_JACGLT010000003.1"/>
</dbReference>
<dbReference type="Pfam" id="PF01467">
    <property type="entry name" value="CTP_transf_like"/>
    <property type="match status" value="1"/>
</dbReference>
<dbReference type="PANTHER" id="PTHR39321">
    <property type="entry name" value="NICOTINATE-NUCLEOTIDE ADENYLYLTRANSFERASE-RELATED"/>
    <property type="match status" value="1"/>
</dbReference>
<dbReference type="Gene3D" id="3.40.50.620">
    <property type="entry name" value="HUPs"/>
    <property type="match status" value="1"/>
</dbReference>
<evidence type="ECO:0000313" key="13">
    <source>
        <dbReference type="EMBL" id="MBA6152101.1"/>
    </source>
</evidence>
<dbReference type="PANTHER" id="PTHR39321:SF3">
    <property type="entry name" value="PHOSPHOPANTETHEINE ADENYLYLTRANSFERASE"/>
    <property type="match status" value="1"/>
</dbReference>
<evidence type="ECO:0000256" key="9">
    <source>
        <dbReference type="ARBA" id="ARBA00023027"/>
    </source>
</evidence>